<feature type="transmembrane region" description="Helical" evidence="7">
    <location>
        <begin position="220"/>
        <end position="245"/>
    </location>
</feature>
<protein>
    <recommendedName>
        <fullName evidence="7">TVP38/TMEM64 family membrane protein</fullName>
    </recommendedName>
</protein>
<sequence>MSTVTAERPRLPASPNPSGAGTSASALPLGRVVSETPAAAAAPAAPERTAVAAQRDRRGLALRLSPLLGLIVSAVLVWWGIEAGVLTSLESLRAFITALGAWGPLAFLVITVALVVFPVIPGGLTVIAAPVLFGAVEGIALAYLAVCTGLLLNFTIGRYVGLGLLEKALAPRTVEKYLGWTRRPGFTRAFAAAITVPIAPDDLLCYLAGTTRMRWRTAAVIILLGKPWSLMVYGLGVSAVLLRLLPW</sequence>
<dbReference type="AlphaFoldDB" id="A0A9D2LBH7"/>
<dbReference type="Proteomes" id="UP000823823">
    <property type="component" value="Unassembled WGS sequence"/>
</dbReference>
<feature type="transmembrane region" description="Helical" evidence="7">
    <location>
        <begin position="140"/>
        <end position="165"/>
    </location>
</feature>
<proteinExistence type="inferred from homology"/>
<feature type="domain" description="VTT" evidence="9">
    <location>
        <begin position="120"/>
        <end position="236"/>
    </location>
</feature>
<keyword evidence="3 7" id="KW-1003">Cell membrane</keyword>
<evidence type="ECO:0000313" key="10">
    <source>
        <dbReference type="EMBL" id="HJB09523.1"/>
    </source>
</evidence>
<evidence type="ECO:0000256" key="2">
    <source>
        <dbReference type="ARBA" id="ARBA00008640"/>
    </source>
</evidence>
<dbReference type="PANTHER" id="PTHR12677">
    <property type="entry name" value="GOLGI APPARATUS MEMBRANE PROTEIN TVP38-RELATED"/>
    <property type="match status" value="1"/>
</dbReference>
<feature type="transmembrane region" description="Helical" evidence="7">
    <location>
        <begin position="101"/>
        <end position="133"/>
    </location>
</feature>
<dbReference type="InterPro" id="IPR015414">
    <property type="entry name" value="TMEM64"/>
</dbReference>
<evidence type="ECO:0000256" key="7">
    <source>
        <dbReference type="RuleBase" id="RU366058"/>
    </source>
</evidence>
<reference evidence="10" key="2">
    <citation type="submission" date="2021-04" db="EMBL/GenBank/DDBJ databases">
        <authorList>
            <person name="Gilroy R."/>
        </authorList>
    </citation>
    <scope>NUCLEOTIDE SEQUENCE</scope>
    <source>
        <strain evidence="10">ChiHjej13B12-24818</strain>
    </source>
</reference>
<name>A0A9D2LBH7_9MICO</name>
<feature type="transmembrane region" description="Helical" evidence="7">
    <location>
        <begin position="185"/>
        <end position="208"/>
    </location>
</feature>
<gene>
    <name evidence="10" type="ORF">H9786_03155</name>
</gene>
<organism evidence="10 11">
    <name type="scientific">Candidatus Brachybacterium merdavium</name>
    <dbReference type="NCBI Taxonomy" id="2838513"/>
    <lineage>
        <taxon>Bacteria</taxon>
        <taxon>Bacillati</taxon>
        <taxon>Actinomycetota</taxon>
        <taxon>Actinomycetes</taxon>
        <taxon>Micrococcales</taxon>
        <taxon>Dermabacteraceae</taxon>
        <taxon>Brachybacterium</taxon>
    </lineage>
</organism>
<keyword evidence="6 7" id="KW-0472">Membrane</keyword>
<keyword evidence="4 7" id="KW-0812">Transmembrane</keyword>
<comment type="subcellular location">
    <subcellularLocation>
        <location evidence="1 7">Cell membrane</location>
        <topology evidence="1 7">Multi-pass membrane protein</topology>
    </subcellularLocation>
</comment>
<dbReference type="PANTHER" id="PTHR12677:SF49">
    <property type="entry name" value="TVP38_TMEM64 FAMILY MEMBRANE PROTEIN"/>
    <property type="match status" value="1"/>
</dbReference>
<evidence type="ECO:0000256" key="8">
    <source>
        <dbReference type="SAM" id="MobiDB-lite"/>
    </source>
</evidence>
<feature type="compositionally biased region" description="Polar residues" evidence="8">
    <location>
        <begin position="16"/>
        <end position="25"/>
    </location>
</feature>
<evidence type="ECO:0000256" key="1">
    <source>
        <dbReference type="ARBA" id="ARBA00004651"/>
    </source>
</evidence>
<evidence type="ECO:0000256" key="6">
    <source>
        <dbReference type="ARBA" id="ARBA00023136"/>
    </source>
</evidence>
<evidence type="ECO:0000256" key="4">
    <source>
        <dbReference type="ARBA" id="ARBA00022692"/>
    </source>
</evidence>
<evidence type="ECO:0000259" key="9">
    <source>
        <dbReference type="Pfam" id="PF09335"/>
    </source>
</evidence>
<evidence type="ECO:0000313" key="11">
    <source>
        <dbReference type="Proteomes" id="UP000823823"/>
    </source>
</evidence>
<dbReference type="InterPro" id="IPR032816">
    <property type="entry name" value="VTT_dom"/>
</dbReference>
<dbReference type="EMBL" id="DWZH01000023">
    <property type="protein sequence ID" value="HJB09523.1"/>
    <property type="molecule type" value="Genomic_DNA"/>
</dbReference>
<comment type="similarity">
    <text evidence="2 7">Belongs to the TVP38/TMEM64 family.</text>
</comment>
<comment type="caution">
    <text evidence="10">The sequence shown here is derived from an EMBL/GenBank/DDBJ whole genome shotgun (WGS) entry which is preliminary data.</text>
</comment>
<evidence type="ECO:0000256" key="3">
    <source>
        <dbReference type="ARBA" id="ARBA00022475"/>
    </source>
</evidence>
<keyword evidence="5 7" id="KW-1133">Transmembrane helix</keyword>
<feature type="transmembrane region" description="Helical" evidence="7">
    <location>
        <begin position="60"/>
        <end position="81"/>
    </location>
</feature>
<reference evidence="10" key="1">
    <citation type="journal article" date="2021" name="PeerJ">
        <title>Extensive microbial diversity within the chicken gut microbiome revealed by metagenomics and culture.</title>
        <authorList>
            <person name="Gilroy R."/>
            <person name="Ravi A."/>
            <person name="Getino M."/>
            <person name="Pursley I."/>
            <person name="Horton D.L."/>
            <person name="Alikhan N.F."/>
            <person name="Baker D."/>
            <person name="Gharbi K."/>
            <person name="Hall N."/>
            <person name="Watson M."/>
            <person name="Adriaenssens E.M."/>
            <person name="Foster-Nyarko E."/>
            <person name="Jarju S."/>
            <person name="Secka A."/>
            <person name="Antonio M."/>
            <person name="Oren A."/>
            <person name="Chaudhuri R.R."/>
            <person name="La Ragione R."/>
            <person name="Hildebrand F."/>
            <person name="Pallen M.J."/>
        </authorList>
    </citation>
    <scope>NUCLEOTIDE SEQUENCE</scope>
    <source>
        <strain evidence="10">ChiHjej13B12-24818</strain>
    </source>
</reference>
<dbReference type="Pfam" id="PF09335">
    <property type="entry name" value="VTT_dom"/>
    <property type="match status" value="1"/>
</dbReference>
<feature type="region of interest" description="Disordered" evidence="8">
    <location>
        <begin position="1"/>
        <end position="25"/>
    </location>
</feature>
<dbReference type="GO" id="GO:0005886">
    <property type="term" value="C:plasma membrane"/>
    <property type="evidence" value="ECO:0007669"/>
    <property type="project" value="UniProtKB-SubCell"/>
</dbReference>
<evidence type="ECO:0000256" key="5">
    <source>
        <dbReference type="ARBA" id="ARBA00022989"/>
    </source>
</evidence>
<accession>A0A9D2LBH7</accession>